<reference evidence="1 2" key="1">
    <citation type="journal article" date="2017" name="Mol. Ecol.">
        <title>Comparative and population genomic landscape of Phellinus noxius: A hypervariable fungus causing root rot in trees.</title>
        <authorList>
            <person name="Chung C.L."/>
            <person name="Lee T.J."/>
            <person name="Akiba M."/>
            <person name="Lee H.H."/>
            <person name="Kuo T.H."/>
            <person name="Liu D."/>
            <person name="Ke H.M."/>
            <person name="Yokoi T."/>
            <person name="Roa M.B."/>
            <person name="Lu M.J."/>
            <person name="Chang Y.Y."/>
            <person name="Ann P.J."/>
            <person name="Tsai J.N."/>
            <person name="Chen C.Y."/>
            <person name="Tzean S.S."/>
            <person name="Ota Y."/>
            <person name="Hattori T."/>
            <person name="Sahashi N."/>
            <person name="Liou R.F."/>
            <person name="Kikuchi T."/>
            <person name="Tsai I.J."/>
        </authorList>
    </citation>
    <scope>NUCLEOTIDE SEQUENCE [LARGE SCALE GENOMIC DNA]</scope>
    <source>
        <strain evidence="1 2">FFPRI411160</strain>
    </source>
</reference>
<accession>A0A286UXH6</accession>
<keyword evidence="2" id="KW-1185">Reference proteome</keyword>
<dbReference type="AlphaFoldDB" id="A0A286UXH6"/>
<dbReference type="EMBL" id="NBII01000001">
    <property type="protein sequence ID" value="PAV24165.1"/>
    <property type="molecule type" value="Genomic_DNA"/>
</dbReference>
<proteinExistence type="predicted"/>
<protein>
    <submittedName>
        <fullName evidence="1">Uncharacterized protein</fullName>
    </submittedName>
</protein>
<name>A0A286UXH6_9AGAM</name>
<dbReference type="Proteomes" id="UP000217199">
    <property type="component" value="Unassembled WGS sequence"/>
</dbReference>
<evidence type="ECO:0000313" key="2">
    <source>
        <dbReference type="Proteomes" id="UP000217199"/>
    </source>
</evidence>
<evidence type="ECO:0000313" key="1">
    <source>
        <dbReference type="EMBL" id="PAV24165.1"/>
    </source>
</evidence>
<gene>
    <name evidence="1" type="ORF">PNOK_0123300</name>
</gene>
<organism evidence="1 2">
    <name type="scientific">Pyrrhoderma noxium</name>
    <dbReference type="NCBI Taxonomy" id="2282107"/>
    <lineage>
        <taxon>Eukaryota</taxon>
        <taxon>Fungi</taxon>
        <taxon>Dikarya</taxon>
        <taxon>Basidiomycota</taxon>
        <taxon>Agaricomycotina</taxon>
        <taxon>Agaricomycetes</taxon>
        <taxon>Hymenochaetales</taxon>
        <taxon>Hymenochaetaceae</taxon>
        <taxon>Pyrrhoderma</taxon>
    </lineage>
</organism>
<sequence length="122" mass="13879">MLSCRLTGLIATINRCRGTRWRRGSVLTVAPFLTRKHDLSSIVIPEKDFCCTRPHLLTFDNFEYNADAVTRRVLRALIEILACTAAGLIYSRSINSRTPRSTRSWAVWPSKKEILYSKAPPI</sequence>
<comment type="caution">
    <text evidence="1">The sequence shown here is derived from an EMBL/GenBank/DDBJ whole genome shotgun (WGS) entry which is preliminary data.</text>
</comment>
<dbReference type="InParanoid" id="A0A286UXH6"/>